<dbReference type="EMBL" id="JAXIOK010000022">
    <property type="protein sequence ID" value="KAK4743641.1"/>
    <property type="molecule type" value="Genomic_DNA"/>
</dbReference>
<comment type="caution">
    <text evidence="1">The sequence shown here is derived from an EMBL/GenBank/DDBJ whole genome shotgun (WGS) entry which is preliminary data.</text>
</comment>
<accession>A0AAN7GH26</accession>
<dbReference type="Proteomes" id="UP001345219">
    <property type="component" value="Chromosome 9"/>
</dbReference>
<organism evidence="1 2">
    <name type="scientific">Trapa incisa</name>
    <dbReference type="NCBI Taxonomy" id="236973"/>
    <lineage>
        <taxon>Eukaryota</taxon>
        <taxon>Viridiplantae</taxon>
        <taxon>Streptophyta</taxon>
        <taxon>Embryophyta</taxon>
        <taxon>Tracheophyta</taxon>
        <taxon>Spermatophyta</taxon>
        <taxon>Magnoliopsida</taxon>
        <taxon>eudicotyledons</taxon>
        <taxon>Gunneridae</taxon>
        <taxon>Pentapetalae</taxon>
        <taxon>rosids</taxon>
        <taxon>malvids</taxon>
        <taxon>Myrtales</taxon>
        <taxon>Lythraceae</taxon>
        <taxon>Trapa</taxon>
    </lineage>
</organism>
<evidence type="ECO:0000313" key="1">
    <source>
        <dbReference type="EMBL" id="KAK4743641.1"/>
    </source>
</evidence>
<proteinExistence type="predicted"/>
<keyword evidence="2" id="KW-1185">Reference proteome</keyword>
<sequence>MVISLLAYCCGCYCSLNMLIDLSVKKSSAEFCNALSCSKDTKVDFCSSPIALLPSLDTAPETVCSDKRSGTSQICYSR</sequence>
<name>A0AAN7GH26_9MYRT</name>
<reference evidence="1 2" key="1">
    <citation type="journal article" date="2023" name="Hortic Res">
        <title>Pangenome of water caltrop reveals structural variations and asymmetric subgenome divergence after allopolyploidization.</title>
        <authorList>
            <person name="Zhang X."/>
            <person name="Chen Y."/>
            <person name="Wang L."/>
            <person name="Yuan Y."/>
            <person name="Fang M."/>
            <person name="Shi L."/>
            <person name="Lu R."/>
            <person name="Comes H.P."/>
            <person name="Ma Y."/>
            <person name="Chen Y."/>
            <person name="Huang G."/>
            <person name="Zhou Y."/>
            <person name="Zheng Z."/>
            <person name="Qiu Y."/>
        </authorList>
    </citation>
    <scope>NUCLEOTIDE SEQUENCE [LARGE SCALE GENOMIC DNA]</scope>
    <source>
        <tissue evidence="1">Roots</tissue>
    </source>
</reference>
<evidence type="ECO:0000313" key="2">
    <source>
        <dbReference type="Proteomes" id="UP001345219"/>
    </source>
</evidence>
<dbReference type="AlphaFoldDB" id="A0AAN7GH26"/>
<protein>
    <submittedName>
        <fullName evidence="1">Uncharacterized protein</fullName>
    </submittedName>
</protein>
<gene>
    <name evidence="1" type="ORF">SAY87_009953</name>
</gene>